<dbReference type="InterPro" id="IPR051320">
    <property type="entry name" value="Viral_Replic_Matur_Polypro"/>
</dbReference>
<dbReference type="InterPro" id="IPR041577">
    <property type="entry name" value="RT_RNaseH_2"/>
</dbReference>
<protein>
    <submittedName>
        <fullName evidence="2">Polyprotein-like</fullName>
    </submittedName>
</protein>
<dbReference type="SUPFAM" id="SSF56672">
    <property type="entry name" value="DNA/RNA polymerases"/>
    <property type="match status" value="1"/>
</dbReference>
<name>A0A392Q9E1_9FABA</name>
<organism evidence="2 3">
    <name type="scientific">Trifolium medium</name>
    <dbReference type="NCBI Taxonomy" id="97028"/>
    <lineage>
        <taxon>Eukaryota</taxon>
        <taxon>Viridiplantae</taxon>
        <taxon>Streptophyta</taxon>
        <taxon>Embryophyta</taxon>
        <taxon>Tracheophyta</taxon>
        <taxon>Spermatophyta</taxon>
        <taxon>Magnoliopsida</taxon>
        <taxon>eudicotyledons</taxon>
        <taxon>Gunneridae</taxon>
        <taxon>Pentapetalae</taxon>
        <taxon>rosids</taxon>
        <taxon>fabids</taxon>
        <taxon>Fabales</taxon>
        <taxon>Fabaceae</taxon>
        <taxon>Papilionoideae</taxon>
        <taxon>50 kb inversion clade</taxon>
        <taxon>NPAAA clade</taxon>
        <taxon>Hologalegina</taxon>
        <taxon>IRL clade</taxon>
        <taxon>Trifolieae</taxon>
        <taxon>Trifolium</taxon>
    </lineage>
</organism>
<dbReference type="Gene3D" id="3.30.70.270">
    <property type="match status" value="1"/>
</dbReference>
<dbReference type="EMBL" id="LXQA010121464">
    <property type="protein sequence ID" value="MCI20748.1"/>
    <property type="molecule type" value="Genomic_DNA"/>
</dbReference>
<accession>A0A392Q9E1</accession>
<keyword evidence="3" id="KW-1185">Reference proteome</keyword>
<dbReference type="InterPro" id="IPR043502">
    <property type="entry name" value="DNA/RNA_pol_sf"/>
</dbReference>
<dbReference type="Pfam" id="PF17919">
    <property type="entry name" value="RT_RNaseH_2"/>
    <property type="match status" value="1"/>
</dbReference>
<evidence type="ECO:0000259" key="1">
    <source>
        <dbReference type="Pfam" id="PF17919"/>
    </source>
</evidence>
<dbReference type="InterPro" id="IPR043128">
    <property type="entry name" value="Rev_trsase/Diguanyl_cyclase"/>
</dbReference>
<dbReference type="AlphaFoldDB" id="A0A392Q9E1"/>
<proteinExistence type="predicted"/>
<reference evidence="2 3" key="1">
    <citation type="journal article" date="2018" name="Front. Plant Sci.">
        <title>Red Clover (Trifolium pratense) and Zigzag Clover (T. medium) - A Picture of Genomic Similarities and Differences.</title>
        <authorList>
            <person name="Dluhosova J."/>
            <person name="Istvanek J."/>
            <person name="Nedelnik J."/>
            <person name="Repkova J."/>
        </authorList>
    </citation>
    <scope>NUCLEOTIDE SEQUENCE [LARGE SCALE GENOMIC DNA]</scope>
    <source>
        <strain evidence="3">cv. 10/8</strain>
        <tissue evidence="2">Leaf</tissue>
    </source>
</reference>
<feature type="domain" description="Reverse transcriptase/retrotransposon-derived protein RNase H-like" evidence="1">
    <location>
        <begin position="53"/>
        <end position="150"/>
    </location>
</feature>
<dbReference type="PANTHER" id="PTHR33064:SF37">
    <property type="entry name" value="RIBONUCLEASE H"/>
    <property type="match status" value="1"/>
</dbReference>
<evidence type="ECO:0000313" key="3">
    <source>
        <dbReference type="Proteomes" id="UP000265520"/>
    </source>
</evidence>
<dbReference type="PANTHER" id="PTHR33064">
    <property type="entry name" value="POL PROTEIN"/>
    <property type="match status" value="1"/>
</dbReference>
<evidence type="ECO:0000313" key="2">
    <source>
        <dbReference type="EMBL" id="MCI20748.1"/>
    </source>
</evidence>
<comment type="caution">
    <text evidence="2">The sequence shown here is derived from an EMBL/GenBank/DDBJ whole genome shotgun (WGS) entry which is preliminary data.</text>
</comment>
<feature type="non-terminal residue" evidence="2">
    <location>
        <position position="1"/>
    </location>
</feature>
<sequence length="193" mass="22275">IAPKLLNFPDENLTVKQIQQFLGIINYIRDFIPKLAKHTSQLSLLLRKNPPPWGTKQTEAIKALKEIAQAPPALKIPGDEKRVLQTDVSDCFWGAVLIEEVGNNKFYCGHASGQFKEAEKHYHTTYKEALAVKLGIQKFDFHLRGFHFEVHMDNSSFPKILEFKNKMPPDPQTLRLKDWFSRYDFSVKHIKGK</sequence>
<dbReference type="Proteomes" id="UP000265520">
    <property type="component" value="Unassembled WGS sequence"/>
</dbReference>